<evidence type="ECO:0000259" key="3">
    <source>
        <dbReference type="PROSITE" id="PS50943"/>
    </source>
</evidence>
<organism evidence="4 5">
    <name type="scientific">Streptococcus oriscaviae</name>
    <dbReference type="NCBI Taxonomy" id="2781599"/>
    <lineage>
        <taxon>Bacteria</taxon>
        <taxon>Bacillati</taxon>
        <taxon>Bacillota</taxon>
        <taxon>Bacilli</taxon>
        <taxon>Lactobacillales</taxon>
        <taxon>Streptococcaceae</taxon>
        <taxon>Streptococcus</taxon>
    </lineage>
</organism>
<keyword evidence="1" id="KW-0238">DNA-binding</keyword>
<feature type="transmembrane region" description="Helical" evidence="2">
    <location>
        <begin position="100"/>
        <end position="119"/>
    </location>
</feature>
<name>A0ABX7YIV6_9STRE</name>
<keyword evidence="2" id="KW-1133">Transmembrane helix</keyword>
<dbReference type="Pfam" id="PF01381">
    <property type="entry name" value="HTH_3"/>
    <property type="match status" value="1"/>
</dbReference>
<evidence type="ECO:0000256" key="2">
    <source>
        <dbReference type="SAM" id="Phobius"/>
    </source>
</evidence>
<dbReference type="SMART" id="SM00530">
    <property type="entry name" value="HTH_XRE"/>
    <property type="match status" value="1"/>
</dbReference>
<dbReference type="Proteomes" id="UP000677616">
    <property type="component" value="Chromosome"/>
</dbReference>
<protein>
    <submittedName>
        <fullName evidence="4">Helix-turn-helix transcriptional regulator</fullName>
    </submittedName>
</protein>
<keyword evidence="5" id="KW-1185">Reference proteome</keyword>
<reference evidence="4 5" key="1">
    <citation type="submission" date="2021-04" db="EMBL/GenBank/DDBJ databases">
        <title>Complete genome sequence of a novel Streptococcus species.</title>
        <authorList>
            <person name="Teng J.L.L."/>
        </authorList>
    </citation>
    <scope>NUCLEOTIDE SEQUENCE [LARGE SCALE GENOMIC DNA]</scope>
    <source>
        <strain evidence="4 5">HKU75</strain>
    </source>
</reference>
<dbReference type="EMBL" id="CP073084">
    <property type="protein sequence ID" value="QUE53625.1"/>
    <property type="molecule type" value="Genomic_DNA"/>
</dbReference>
<sequence>MNQLAQQIKKLRTGQNLSQDDLAEKLYVSRQSISKYENGEATPDMDKLVQLAEIFGVSLDYLVLGREPEKEVLVEQRGKMNTWEFLSEESKRPVENKEMFLFFLCMVICIFAVWILTMITK</sequence>
<evidence type="ECO:0000313" key="5">
    <source>
        <dbReference type="Proteomes" id="UP000677616"/>
    </source>
</evidence>
<dbReference type="CDD" id="cd00093">
    <property type="entry name" value="HTH_XRE"/>
    <property type="match status" value="1"/>
</dbReference>
<accession>A0ABX7YIV6</accession>
<dbReference type="PANTHER" id="PTHR46558:SF4">
    <property type="entry name" value="DNA-BIDING PHAGE PROTEIN"/>
    <property type="match status" value="1"/>
</dbReference>
<evidence type="ECO:0000256" key="1">
    <source>
        <dbReference type="ARBA" id="ARBA00023125"/>
    </source>
</evidence>
<proteinExistence type="predicted"/>
<gene>
    <name evidence="4" type="ORF">INT76_07205</name>
</gene>
<keyword evidence="2" id="KW-0472">Membrane</keyword>
<dbReference type="InterPro" id="IPR010982">
    <property type="entry name" value="Lambda_DNA-bd_dom_sf"/>
</dbReference>
<dbReference type="Gene3D" id="1.10.260.40">
    <property type="entry name" value="lambda repressor-like DNA-binding domains"/>
    <property type="match status" value="1"/>
</dbReference>
<dbReference type="PROSITE" id="PS50943">
    <property type="entry name" value="HTH_CROC1"/>
    <property type="match status" value="1"/>
</dbReference>
<dbReference type="SUPFAM" id="SSF47413">
    <property type="entry name" value="lambda repressor-like DNA-binding domains"/>
    <property type="match status" value="1"/>
</dbReference>
<keyword evidence="2" id="KW-0812">Transmembrane</keyword>
<feature type="domain" description="HTH cro/C1-type" evidence="3">
    <location>
        <begin position="8"/>
        <end position="62"/>
    </location>
</feature>
<dbReference type="PANTHER" id="PTHR46558">
    <property type="entry name" value="TRACRIPTIONAL REGULATORY PROTEIN-RELATED-RELATED"/>
    <property type="match status" value="1"/>
</dbReference>
<evidence type="ECO:0000313" key="4">
    <source>
        <dbReference type="EMBL" id="QUE53625.1"/>
    </source>
</evidence>
<dbReference type="InterPro" id="IPR001387">
    <property type="entry name" value="Cro/C1-type_HTH"/>
</dbReference>
<dbReference type="RefSeq" id="WP_212569798.1">
    <property type="nucleotide sequence ID" value="NZ_CP073084.1"/>
</dbReference>